<gene>
    <name evidence="1" type="ORF">FOTG_16621</name>
</gene>
<protein>
    <submittedName>
        <fullName evidence="1">Uncharacterized protein</fullName>
    </submittedName>
</protein>
<dbReference type="HOGENOM" id="CLU_3399427_0_0_1"/>
<reference evidence="1" key="2">
    <citation type="submission" date="2012-05" db="EMBL/GenBank/DDBJ databases">
        <title>The Genome Annotation of Fusarium oxysporum Cotton.</title>
        <authorList>
            <consortium name="The Broad Institute Genomics Platform"/>
            <person name="Ma L.-J."/>
            <person name="Corby-Kistler H."/>
            <person name="Broz K."/>
            <person name="Gale L.R."/>
            <person name="Jonkers W."/>
            <person name="O'Donnell K."/>
            <person name="Ploetz R."/>
            <person name="Steinberg C."/>
            <person name="Schwartz D.C."/>
            <person name="VanEtten H."/>
            <person name="Zhou S."/>
            <person name="Young S.K."/>
            <person name="Zeng Q."/>
            <person name="Gargeya S."/>
            <person name="Fitzgerald M."/>
            <person name="Abouelleil A."/>
            <person name="Alvarado L."/>
            <person name="Chapman S.B."/>
            <person name="Gainer-Dewar J."/>
            <person name="Goldberg J."/>
            <person name="Griggs A."/>
            <person name="Gujja S."/>
            <person name="Hansen M."/>
            <person name="Howarth C."/>
            <person name="Imamovic A."/>
            <person name="Ireland A."/>
            <person name="Larimer J."/>
            <person name="McCowan C."/>
            <person name="Murphy C."/>
            <person name="Pearson M."/>
            <person name="Poon T.W."/>
            <person name="Priest M."/>
            <person name="Roberts A."/>
            <person name="Saif S."/>
            <person name="Shea T."/>
            <person name="Sykes S."/>
            <person name="Wortman J."/>
            <person name="Nusbaum C."/>
            <person name="Birren B."/>
        </authorList>
    </citation>
    <scope>NUCLEOTIDE SEQUENCE</scope>
    <source>
        <strain evidence="1">25433</strain>
    </source>
</reference>
<sequence>MSASGSHFSTSGWIKNALMSPCLMSALEIMR</sequence>
<reference evidence="1" key="1">
    <citation type="submission" date="2011-11" db="EMBL/GenBank/DDBJ databases">
        <title>The Genome Sequence of Fusarium oxysporum Cotton.</title>
        <authorList>
            <consortium name="The Broad Institute Genome Sequencing Platform"/>
            <person name="Ma L.-J."/>
            <person name="Gale L.R."/>
            <person name="Schwartz D.C."/>
            <person name="Zhou S."/>
            <person name="Corby-Kistler H."/>
            <person name="Young S.K."/>
            <person name="Zeng Q."/>
            <person name="Gargeya S."/>
            <person name="Fitzgerald M."/>
            <person name="Haas B."/>
            <person name="Abouelleil A."/>
            <person name="Alvarado L."/>
            <person name="Arachchi H.M."/>
            <person name="Berlin A."/>
            <person name="Brown A."/>
            <person name="Chapman S.B."/>
            <person name="Chen Z."/>
            <person name="Dunbar C."/>
            <person name="Freedman E."/>
            <person name="Gearin G."/>
            <person name="Goldberg J."/>
            <person name="Griggs A."/>
            <person name="Gujja S."/>
            <person name="Heiman D."/>
            <person name="Howarth C."/>
            <person name="Larson L."/>
            <person name="Lui A."/>
            <person name="MacDonald P.J.P."/>
            <person name="Montmayeur A."/>
            <person name="Murphy C."/>
            <person name="Neiman D."/>
            <person name="Pearson M."/>
            <person name="Priest M."/>
            <person name="Roberts A."/>
            <person name="Saif S."/>
            <person name="Shea T."/>
            <person name="Shenoy N."/>
            <person name="Sisk P."/>
            <person name="Stolte C."/>
            <person name="Sykes S."/>
            <person name="Wortman J."/>
            <person name="Nusbaum C."/>
            <person name="Birren B."/>
        </authorList>
    </citation>
    <scope>NUCLEOTIDE SEQUENCE [LARGE SCALE GENOMIC DNA]</scope>
    <source>
        <strain evidence="1">25433</strain>
    </source>
</reference>
<dbReference type="EMBL" id="JH658035">
    <property type="protein sequence ID" value="EXM15003.1"/>
    <property type="molecule type" value="Genomic_DNA"/>
</dbReference>
<dbReference type="AlphaFoldDB" id="X0KN61"/>
<proteinExistence type="predicted"/>
<organism evidence="1">
    <name type="scientific">Fusarium oxysporum f. sp. vasinfectum 25433</name>
    <dbReference type="NCBI Taxonomy" id="1089449"/>
    <lineage>
        <taxon>Eukaryota</taxon>
        <taxon>Fungi</taxon>
        <taxon>Dikarya</taxon>
        <taxon>Ascomycota</taxon>
        <taxon>Pezizomycotina</taxon>
        <taxon>Sordariomycetes</taxon>
        <taxon>Hypocreomycetidae</taxon>
        <taxon>Hypocreales</taxon>
        <taxon>Nectriaceae</taxon>
        <taxon>Fusarium</taxon>
        <taxon>Fusarium oxysporum species complex</taxon>
    </lineage>
</organism>
<accession>X0KN61</accession>
<dbReference type="Proteomes" id="UP000030701">
    <property type="component" value="Unassembled WGS sequence"/>
</dbReference>
<name>X0KN61_FUSOX</name>
<evidence type="ECO:0000313" key="1">
    <source>
        <dbReference type="EMBL" id="EXM15003.1"/>
    </source>
</evidence>